<name>A0A0R2H303_9LACO</name>
<organism evidence="1 2">
    <name type="scientific">Limosilactobacillus ingluviei</name>
    <dbReference type="NCBI Taxonomy" id="148604"/>
    <lineage>
        <taxon>Bacteria</taxon>
        <taxon>Bacillati</taxon>
        <taxon>Bacillota</taxon>
        <taxon>Bacilli</taxon>
        <taxon>Lactobacillales</taxon>
        <taxon>Lactobacillaceae</taxon>
        <taxon>Limosilactobacillus</taxon>
    </lineage>
</organism>
<sequence>MIKTDAIITLIASNRTLLSDWATLSYHLQSLRLSSLEYNLTRVCWEFGLLFDEPANDEKTSEQLQTEYGLSPAASRWCLDLAHQLAAQLPSTTPPDAQAQSGIDLNDYQTKDQLPLPIIRDTVMEEHFGITNVNCVARKAYQFDEDIFQVQLTGEIAIQPRFDIEIVIFIMLYNERGELLAYDTHTLIKEYQVTPTIIDCELTFPADQKIAKLMIRPNFEPWVFAVTDKYGK</sequence>
<keyword evidence="2" id="KW-1185">Reference proteome</keyword>
<comment type="caution">
    <text evidence="1">The sequence shown here is derived from an EMBL/GenBank/DDBJ whole genome shotgun (WGS) entry which is preliminary data.</text>
</comment>
<gene>
    <name evidence="1" type="ORF">IV41_GL001212</name>
</gene>
<evidence type="ECO:0000313" key="2">
    <source>
        <dbReference type="Proteomes" id="UP000051639"/>
    </source>
</evidence>
<evidence type="ECO:0000313" key="1">
    <source>
        <dbReference type="EMBL" id="KRN43853.1"/>
    </source>
</evidence>
<dbReference type="Proteomes" id="UP000051639">
    <property type="component" value="Unassembled WGS sequence"/>
</dbReference>
<proteinExistence type="predicted"/>
<dbReference type="PATRIC" id="fig|148604.4.peg.1249"/>
<dbReference type="RefSeq" id="WP_056994728.1">
    <property type="nucleotide sequence ID" value="NZ_JQBA01000031.1"/>
</dbReference>
<protein>
    <submittedName>
        <fullName evidence="1">Uncharacterized protein</fullName>
    </submittedName>
</protein>
<dbReference type="AlphaFoldDB" id="A0A0R2H303"/>
<dbReference type="EMBL" id="JQBA01000031">
    <property type="protein sequence ID" value="KRN43853.1"/>
    <property type="molecule type" value="Genomic_DNA"/>
</dbReference>
<reference evidence="1 2" key="1">
    <citation type="journal article" date="2015" name="Genome Announc.">
        <title>Expanding the biotechnology potential of lactobacilli through comparative genomics of 213 strains and associated genera.</title>
        <authorList>
            <person name="Sun Z."/>
            <person name="Harris H.M."/>
            <person name="McCann A."/>
            <person name="Guo C."/>
            <person name="Argimon S."/>
            <person name="Zhang W."/>
            <person name="Yang X."/>
            <person name="Jeffery I.B."/>
            <person name="Cooney J.C."/>
            <person name="Kagawa T.F."/>
            <person name="Liu W."/>
            <person name="Song Y."/>
            <person name="Salvetti E."/>
            <person name="Wrobel A."/>
            <person name="Rasinkangas P."/>
            <person name="Parkhill J."/>
            <person name="Rea M.C."/>
            <person name="O'Sullivan O."/>
            <person name="Ritari J."/>
            <person name="Douillard F.P."/>
            <person name="Paul Ross R."/>
            <person name="Yang R."/>
            <person name="Briner A.E."/>
            <person name="Felis G.E."/>
            <person name="de Vos W.M."/>
            <person name="Barrangou R."/>
            <person name="Klaenhammer T.R."/>
            <person name="Caufield P.W."/>
            <person name="Cui Y."/>
            <person name="Zhang H."/>
            <person name="O'Toole P.W."/>
        </authorList>
    </citation>
    <scope>NUCLEOTIDE SEQUENCE [LARGE SCALE GENOMIC DNA]</scope>
    <source>
        <strain evidence="1 2">DSM 14792</strain>
    </source>
</reference>
<accession>A0A0R2H303</accession>